<gene>
    <name evidence="1" type="ORF">GPUH_LOCUS12146</name>
</gene>
<dbReference type="WBParaSite" id="GPUH_0001216001-mRNA-1">
    <property type="protein sequence ID" value="GPUH_0001216001-mRNA-1"/>
    <property type="gene ID" value="GPUH_0001216001"/>
</dbReference>
<proteinExistence type="predicted"/>
<reference evidence="3" key="1">
    <citation type="submission" date="2016-06" db="UniProtKB">
        <authorList>
            <consortium name="WormBaseParasite"/>
        </authorList>
    </citation>
    <scope>IDENTIFICATION</scope>
</reference>
<reference evidence="1 2" key="2">
    <citation type="submission" date="2018-11" db="EMBL/GenBank/DDBJ databases">
        <authorList>
            <consortium name="Pathogen Informatics"/>
        </authorList>
    </citation>
    <scope>NUCLEOTIDE SEQUENCE [LARGE SCALE GENOMIC DNA]</scope>
</reference>
<accession>A0A183DTV5</accession>
<sequence length="151" mass="16662">MATETNCSLVAVVEKRHITIGWHQMGHAANAIRYILNCSLGQYRQSLNGVLLAIGKTVVGKPLCIADQPCMHIDLEVNCIVFRPELDHVYKCTVISADKKFVTAKLYSVVTFLATLKKSSKKPLNAGDEVLIRFTQIEIKGSLCQMKGTVV</sequence>
<dbReference type="EMBL" id="UYRT01079080">
    <property type="protein sequence ID" value="VDN19936.1"/>
    <property type="molecule type" value="Genomic_DNA"/>
</dbReference>
<evidence type="ECO:0000313" key="2">
    <source>
        <dbReference type="Proteomes" id="UP000271098"/>
    </source>
</evidence>
<name>A0A183DTV5_9BILA</name>
<evidence type="ECO:0000313" key="1">
    <source>
        <dbReference type="EMBL" id="VDN19936.1"/>
    </source>
</evidence>
<dbReference type="Proteomes" id="UP000271098">
    <property type="component" value="Unassembled WGS sequence"/>
</dbReference>
<organism evidence="3">
    <name type="scientific">Gongylonema pulchrum</name>
    <dbReference type="NCBI Taxonomy" id="637853"/>
    <lineage>
        <taxon>Eukaryota</taxon>
        <taxon>Metazoa</taxon>
        <taxon>Ecdysozoa</taxon>
        <taxon>Nematoda</taxon>
        <taxon>Chromadorea</taxon>
        <taxon>Rhabditida</taxon>
        <taxon>Spirurina</taxon>
        <taxon>Spiruromorpha</taxon>
        <taxon>Spiruroidea</taxon>
        <taxon>Gongylonematidae</taxon>
        <taxon>Gongylonema</taxon>
    </lineage>
</organism>
<dbReference type="AlphaFoldDB" id="A0A183DTV5"/>
<evidence type="ECO:0000313" key="3">
    <source>
        <dbReference type="WBParaSite" id="GPUH_0001216001-mRNA-1"/>
    </source>
</evidence>
<keyword evidence="2" id="KW-1185">Reference proteome</keyword>
<dbReference type="OrthoDB" id="10250504at2759"/>
<protein>
    <submittedName>
        <fullName evidence="3">GTP_EFTU_D3 domain-containing protein</fullName>
    </submittedName>
</protein>